<reference evidence="1" key="1">
    <citation type="journal article" date="2015" name="Genome Biol. Evol.">
        <title>Organellar Genomes of White Spruce (Picea glauca): Assembly and Annotation.</title>
        <authorList>
            <person name="Jackman S.D."/>
            <person name="Warren R.L."/>
            <person name="Gibb E.A."/>
            <person name="Vandervalk B.P."/>
            <person name="Mohamadi H."/>
            <person name="Chu J."/>
            <person name="Raymond A."/>
            <person name="Pleasance S."/>
            <person name="Coope R."/>
            <person name="Wildung M.R."/>
            <person name="Ritland C.E."/>
            <person name="Bousquet J."/>
            <person name="Jones S.J."/>
            <person name="Bohlmann J."/>
            <person name="Birol I."/>
        </authorList>
    </citation>
    <scope>NUCLEOTIDE SEQUENCE [LARGE SCALE GENOMIC DNA]</scope>
    <source>
        <tissue evidence="1">Flushing bud</tissue>
    </source>
</reference>
<sequence length="94" mass="10951">MQGARPYISYINNYMCFSVVVPHRTDHFTRAILYYLYNEAHSYICQLRSCSLWVGLRRLPPDSSSTIWMDTSCSLHNDIAAPAYLNSSIRRRTL</sequence>
<dbReference type="AlphaFoldDB" id="A0A117NHT8"/>
<protein>
    <submittedName>
        <fullName evidence="1">Uncharacterized protein</fullName>
    </submittedName>
</protein>
<accession>A0A117NHT8</accession>
<dbReference type="EMBL" id="LKAM01000004">
    <property type="protein sequence ID" value="KUM48905.1"/>
    <property type="molecule type" value="Genomic_DNA"/>
</dbReference>
<evidence type="ECO:0000313" key="1">
    <source>
        <dbReference type="EMBL" id="KUM48905.1"/>
    </source>
</evidence>
<comment type="caution">
    <text evidence="1">The sequence shown here is derived from an EMBL/GenBank/DDBJ whole genome shotgun (WGS) entry which is preliminary data.</text>
</comment>
<name>A0A117NHT8_PICGL</name>
<gene>
    <name evidence="1" type="ORF">ABT39_MTgene4241</name>
</gene>
<keyword evidence="1" id="KW-0496">Mitochondrion</keyword>
<organism evidence="1">
    <name type="scientific">Picea glauca</name>
    <name type="common">White spruce</name>
    <name type="synonym">Pinus glauca</name>
    <dbReference type="NCBI Taxonomy" id="3330"/>
    <lineage>
        <taxon>Eukaryota</taxon>
        <taxon>Viridiplantae</taxon>
        <taxon>Streptophyta</taxon>
        <taxon>Embryophyta</taxon>
        <taxon>Tracheophyta</taxon>
        <taxon>Spermatophyta</taxon>
        <taxon>Pinopsida</taxon>
        <taxon>Pinidae</taxon>
        <taxon>Conifers I</taxon>
        <taxon>Pinales</taxon>
        <taxon>Pinaceae</taxon>
        <taxon>Picea</taxon>
    </lineage>
</organism>
<proteinExistence type="predicted"/>
<geneLocation type="mitochondrion" evidence="1"/>